<organism evidence="5 6">
    <name type="scientific">Epidermidibacterium keratini</name>
    <dbReference type="NCBI Taxonomy" id="1891644"/>
    <lineage>
        <taxon>Bacteria</taxon>
        <taxon>Bacillati</taxon>
        <taxon>Actinomycetota</taxon>
        <taxon>Actinomycetes</taxon>
        <taxon>Sporichthyales</taxon>
        <taxon>Sporichthyaceae</taxon>
        <taxon>Epidermidibacterium</taxon>
    </lineage>
</organism>
<evidence type="ECO:0000313" key="5">
    <source>
        <dbReference type="EMBL" id="QHC01122.1"/>
    </source>
</evidence>
<evidence type="ECO:0000256" key="2">
    <source>
        <dbReference type="ARBA" id="ARBA00022729"/>
    </source>
</evidence>
<feature type="domain" description="Leucine-binding protein" evidence="4">
    <location>
        <begin position="51"/>
        <end position="394"/>
    </location>
</feature>
<dbReference type="KEGG" id="eke:EK0264_13020"/>
<dbReference type="Gene3D" id="3.40.50.2300">
    <property type="match status" value="2"/>
</dbReference>
<dbReference type="PANTHER" id="PTHR47235:SF1">
    <property type="entry name" value="BLR6548 PROTEIN"/>
    <property type="match status" value="1"/>
</dbReference>
<sequence length="424" mass="44454">MKKVSTAVVVSSAVLALTLTGCSTKANDSGSGGGGGGAGGVKTDIGVTESEINLGIQTDSSGVFKVTGLGLTNGNQMWAEDVNNEGGICGRDIKLDIQDNGYKPDNALPIYEQQKTTQLGYLQLLGSPILAALKQKIIADKMVSVTASWASQNLDAPEVLMIGQTYDVEIINGLSWMQEQGMIGEGDKIGHIFIDSEYGQNGVMGSKYYAEQNGMTVVEAPVAGTDTDMTAIVAKMKDEGVKAIAITVAPAATASIAVQNVNQGLNVPILGSNPTFAPNLLADPAVTAALSNYYQVNSILPFTADSEFGKELAEKYSSEFTDPPSHAVFAGYVAGMVWGEILKQACDDGDLTRDGILKAKAKVTEVDTQGLMGPLDLSKEGSPTSREAVIMQADPTVADKGGLKVVVDFFESDAAKEYKAPFEK</sequence>
<dbReference type="AlphaFoldDB" id="A0A7L4YQ25"/>
<reference evidence="5 6" key="1">
    <citation type="journal article" date="2018" name="Int. J. Syst. Evol. Microbiol.">
        <title>Epidermidibacterium keratini gen. nov., sp. nov., a member of the family Sporichthyaceae, isolated from keratin epidermis.</title>
        <authorList>
            <person name="Lee D.G."/>
            <person name="Trujillo M.E."/>
            <person name="Kang S."/>
            <person name="Nam J.J."/>
            <person name="Kim Y.J."/>
        </authorList>
    </citation>
    <scope>NUCLEOTIDE SEQUENCE [LARGE SCALE GENOMIC DNA]</scope>
    <source>
        <strain evidence="5 6">EPI-7</strain>
    </source>
</reference>
<evidence type="ECO:0000256" key="1">
    <source>
        <dbReference type="ARBA" id="ARBA00010062"/>
    </source>
</evidence>
<feature type="signal peptide" evidence="3">
    <location>
        <begin position="1"/>
        <end position="26"/>
    </location>
</feature>
<dbReference type="InParanoid" id="A0A7L4YQ25"/>
<dbReference type="OrthoDB" id="26870at2"/>
<evidence type="ECO:0000313" key="6">
    <source>
        <dbReference type="Proteomes" id="UP000463857"/>
    </source>
</evidence>
<dbReference type="PANTHER" id="PTHR47235">
    <property type="entry name" value="BLR6548 PROTEIN"/>
    <property type="match status" value="1"/>
</dbReference>
<dbReference type="Proteomes" id="UP000463857">
    <property type="component" value="Chromosome"/>
</dbReference>
<dbReference type="RefSeq" id="WP_159546259.1">
    <property type="nucleotide sequence ID" value="NZ_CP047156.1"/>
</dbReference>
<accession>A0A7L4YQ25</accession>
<gene>
    <name evidence="5" type="ORF">EK0264_13020</name>
</gene>
<proteinExistence type="inferred from homology"/>
<name>A0A7L4YQ25_9ACTN</name>
<dbReference type="EMBL" id="CP047156">
    <property type="protein sequence ID" value="QHC01122.1"/>
    <property type="molecule type" value="Genomic_DNA"/>
</dbReference>
<keyword evidence="2 3" id="KW-0732">Signal</keyword>
<feature type="chain" id="PRO_5029544389" evidence="3">
    <location>
        <begin position="27"/>
        <end position="424"/>
    </location>
</feature>
<dbReference type="SUPFAM" id="SSF53822">
    <property type="entry name" value="Periplasmic binding protein-like I"/>
    <property type="match status" value="1"/>
</dbReference>
<dbReference type="InterPro" id="IPR028081">
    <property type="entry name" value="Leu-bd"/>
</dbReference>
<comment type="similarity">
    <text evidence="1">Belongs to the leucine-binding protein family.</text>
</comment>
<evidence type="ECO:0000256" key="3">
    <source>
        <dbReference type="SAM" id="SignalP"/>
    </source>
</evidence>
<dbReference type="InterPro" id="IPR028082">
    <property type="entry name" value="Peripla_BP_I"/>
</dbReference>
<keyword evidence="6" id="KW-1185">Reference proteome</keyword>
<dbReference type="PROSITE" id="PS51257">
    <property type="entry name" value="PROKAR_LIPOPROTEIN"/>
    <property type="match status" value="1"/>
</dbReference>
<dbReference type="Pfam" id="PF13458">
    <property type="entry name" value="Peripla_BP_6"/>
    <property type="match status" value="1"/>
</dbReference>
<protein>
    <submittedName>
        <fullName evidence="5">ABC transporter substrate-binding protein</fullName>
    </submittedName>
</protein>
<evidence type="ECO:0000259" key="4">
    <source>
        <dbReference type="Pfam" id="PF13458"/>
    </source>
</evidence>